<evidence type="ECO:0000256" key="7">
    <source>
        <dbReference type="ARBA" id="ARBA00035649"/>
    </source>
</evidence>
<dbReference type="GO" id="GO:0009767">
    <property type="term" value="P:photosynthetic electron transport chain"/>
    <property type="evidence" value="ECO:0007669"/>
    <property type="project" value="TreeGrafter"/>
</dbReference>
<comment type="caution">
    <text evidence="8">The sequence shown here is derived from an EMBL/GenBank/DDBJ whole genome shotgun (WGS) entry which is preliminary data.</text>
</comment>
<proteinExistence type="inferred from homology"/>
<gene>
    <name evidence="8" type="ORF">KSP39_PZI014704</name>
</gene>
<evidence type="ECO:0000256" key="2">
    <source>
        <dbReference type="ARBA" id="ARBA00022528"/>
    </source>
</evidence>
<evidence type="ECO:0000256" key="6">
    <source>
        <dbReference type="ARBA" id="ARBA00023136"/>
    </source>
</evidence>
<evidence type="ECO:0000256" key="4">
    <source>
        <dbReference type="ARBA" id="ARBA00022946"/>
    </source>
</evidence>
<keyword evidence="9" id="KW-1185">Reference proteome</keyword>
<dbReference type="PANTHER" id="PTHR33399">
    <property type="entry name" value="OXYGEN-EVOLVING ENHANCER PROTEIN 3-1, CHLOROPLASTIC"/>
    <property type="match status" value="1"/>
</dbReference>
<keyword evidence="3" id="KW-0934">Plastid</keyword>
<comment type="similarity">
    <text evidence="7">Belongs to the PsbQ family.</text>
</comment>
<dbReference type="GO" id="GO:0019898">
    <property type="term" value="C:extrinsic component of membrane"/>
    <property type="evidence" value="ECO:0007669"/>
    <property type="project" value="InterPro"/>
</dbReference>
<reference evidence="8 9" key="1">
    <citation type="journal article" date="2022" name="Nat. Plants">
        <title>Genomes of leafy and leafless Platanthera orchids illuminate the evolution of mycoheterotrophy.</title>
        <authorList>
            <person name="Li M.H."/>
            <person name="Liu K.W."/>
            <person name="Li Z."/>
            <person name="Lu H.C."/>
            <person name="Ye Q.L."/>
            <person name="Zhang D."/>
            <person name="Wang J.Y."/>
            <person name="Li Y.F."/>
            <person name="Zhong Z.M."/>
            <person name="Liu X."/>
            <person name="Yu X."/>
            <person name="Liu D.K."/>
            <person name="Tu X.D."/>
            <person name="Liu B."/>
            <person name="Hao Y."/>
            <person name="Liao X.Y."/>
            <person name="Jiang Y.T."/>
            <person name="Sun W.H."/>
            <person name="Chen J."/>
            <person name="Chen Y.Q."/>
            <person name="Ai Y."/>
            <person name="Zhai J.W."/>
            <person name="Wu S.S."/>
            <person name="Zhou Z."/>
            <person name="Hsiao Y.Y."/>
            <person name="Wu W.L."/>
            <person name="Chen Y.Y."/>
            <person name="Lin Y.F."/>
            <person name="Hsu J.L."/>
            <person name="Li C.Y."/>
            <person name="Wang Z.W."/>
            <person name="Zhao X."/>
            <person name="Zhong W.Y."/>
            <person name="Ma X.K."/>
            <person name="Ma L."/>
            <person name="Huang J."/>
            <person name="Chen G.Z."/>
            <person name="Huang M.Z."/>
            <person name="Huang L."/>
            <person name="Peng D.H."/>
            <person name="Luo Y.B."/>
            <person name="Zou S.Q."/>
            <person name="Chen S.P."/>
            <person name="Lan S."/>
            <person name="Tsai W.C."/>
            <person name="Van de Peer Y."/>
            <person name="Liu Z.J."/>
        </authorList>
    </citation>
    <scope>NUCLEOTIDE SEQUENCE [LARGE SCALE GENOMIC DNA]</scope>
    <source>
        <strain evidence="8">Lor287</strain>
    </source>
</reference>
<evidence type="ECO:0000256" key="3">
    <source>
        <dbReference type="ARBA" id="ARBA00022640"/>
    </source>
</evidence>
<dbReference type="GO" id="GO:0005509">
    <property type="term" value="F:calcium ion binding"/>
    <property type="evidence" value="ECO:0007669"/>
    <property type="project" value="InterPro"/>
</dbReference>
<keyword evidence="5" id="KW-0793">Thylakoid</keyword>
<dbReference type="InterPro" id="IPR008797">
    <property type="entry name" value="PSII_PsbQ"/>
</dbReference>
<keyword evidence="4" id="KW-0809">Transit peptide</keyword>
<dbReference type="InterPro" id="IPR054099">
    <property type="entry name" value="PSII_PsbQ_pln"/>
</dbReference>
<dbReference type="InterPro" id="IPR023222">
    <property type="entry name" value="PsbQ-like_dom_sf"/>
</dbReference>
<keyword evidence="2" id="KW-0150">Chloroplast</keyword>
<dbReference type="GO" id="GO:0009654">
    <property type="term" value="C:photosystem II oxygen evolving complex"/>
    <property type="evidence" value="ECO:0007669"/>
    <property type="project" value="InterPro"/>
</dbReference>
<dbReference type="GO" id="GO:0009535">
    <property type="term" value="C:chloroplast thylakoid membrane"/>
    <property type="evidence" value="ECO:0007669"/>
    <property type="project" value="UniProtKB-SubCell"/>
</dbReference>
<evidence type="ECO:0000256" key="1">
    <source>
        <dbReference type="ARBA" id="ARBA00004334"/>
    </source>
</evidence>
<name>A0AAP0BB10_9ASPA</name>
<evidence type="ECO:0000313" key="9">
    <source>
        <dbReference type="Proteomes" id="UP001418222"/>
    </source>
</evidence>
<dbReference type="Pfam" id="PF05757">
    <property type="entry name" value="PsbQ"/>
    <property type="match status" value="1"/>
</dbReference>
<dbReference type="EMBL" id="JBBWWQ010000012">
    <property type="protein sequence ID" value="KAK8934558.1"/>
    <property type="molecule type" value="Genomic_DNA"/>
</dbReference>
<dbReference type="SUPFAM" id="SSF101112">
    <property type="entry name" value="Oxygen-evolving enhancer protein 3"/>
    <property type="match status" value="1"/>
</dbReference>
<evidence type="ECO:0000256" key="5">
    <source>
        <dbReference type="ARBA" id="ARBA00023078"/>
    </source>
</evidence>
<evidence type="ECO:0000313" key="8">
    <source>
        <dbReference type="EMBL" id="KAK8934558.1"/>
    </source>
</evidence>
<dbReference type="Proteomes" id="UP001418222">
    <property type="component" value="Unassembled WGS sequence"/>
</dbReference>
<keyword evidence="6" id="KW-0472">Membrane</keyword>
<accession>A0AAP0BB10</accession>
<dbReference type="PANTHER" id="PTHR33399:SF8">
    <property type="entry name" value="OS04G0522800 PROTEIN"/>
    <property type="match status" value="1"/>
</dbReference>
<comment type="subcellular location">
    <subcellularLocation>
        <location evidence="1">Plastid</location>
        <location evidence="1">Chloroplast thylakoid membrane</location>
    </subcellularLocation>
</comment>
<dbReference type="Gene3D" id="1.20.120.290">
    <property type="entry name" value="Oxygen-evolving enhancer protein 3 (PsbQ), four-helix up-down bundle"/>
    <property type="match status" value="1"/>
</dbReference>
<dbReference type="AlphaFoldDB" id="A0AAP0BB10"/>
<sequence length="123" mass="14186">MDGVEWKGSLHRIKKCAAEFLSMEDDLVDSDDDDDEGSWELIGRDIRLKSMFLYCDLHRVISGYSDDHKKAIIDLGNRFFDYMEELDSAVFHRSVALTQFHYSEATLALQELITTLLLPHSLD</sequence>
<organism evidence="8 9">
    <name type="scientific">Platanthera zijinensis</name>
    <dbReference type="NCBI Taxonomy" id="2320716"/>
    <lineage>
        <taxon>Eukaryota</taxon>
        <taxon>Viridiplantae</taxon>
        <taxon>Streptophyta</taxon>
        <taxon>Embryophyta</taxon>
        <taxon>Tracheophyta</taxon>
        <taxon>Spermatophyta</taxon>
        <taxon>Magnoliopsida</taxon>
        <taxon>Liliopsida</taxon>
        <taxon>Asparagales</taxon>
        <taxon>Orchidaceae</taxon>
        <taxon>Orchidoideae</taxon>
        <taxon>Orchideae</taxon>
        <taxon>Orchidinae</taxon>
        <taxon>Platanthera</taxon>
    </lineage>
</organism>
<protein>
    <submittedName>
        <fullName evidence="8">Uncharacterized protein</fullName>
    </submittedName>
</protein>